<dbReference type="PANTHER" id="PTHR32027">
    <property type="entry name" value="CYTOSINE DEAMINASE"/>
    <property type="match status" value="1"/>
</dbReference>
<evidence type="ECO:0000313" key="3">
    <source>
        <dbReference type="Proteomes" id="UP000541185"/>
    </source>
</evidence>
<keyword evidence="3" id="KW-1185">Reference proteome</keyword>
<evidence type="ECO:0000259" key="1">
    <source>
        <dbReference type="Pfam" id="PF07969"/>
    </source>
</evidence>
<dbReference type="EMBL" id="JABBFX010000001">
    <property type="protein sequence ID" value="NML44529.1"/>
    <property type="molecule type" value="Genomic_DNA"/>
</dbReference>
<dbReference type="Proteomes" id="UP000541185">
    <property type="component" value="Unassembled WGS sequence"/>
</dbReference>
<evidence type="ECO:0000313" key="2">
    <source>
        <dbReference type="EMBL" id="NML44529.1"/>
    </source>
</evidence>
<protein>
    <submittedName>
        <fullName evidence="2">Amidohydrolase family protein</fullName>
    </submittedName>
</protein>
<name>A0A848H4T8_9BURK</name>
<dbReference type="Gene3D" id="3.20.20.140">
    <property type="entry name" value="Metal-dependent hydrolases"/>
    <property type="match status" value="1"/>
</dbReference>
<dbReference type="InterPro" id="IPR032466">
    <property type="entry name" value="Metal_Hydrolase"/>
</dbReference>
<dbReference type="CDD" id="cd01293">
    <property type="entry name" value="Bact_CD"/>
    <property type="match status" value="1"/>
</dbReference>
<dbReference type="SUPFAM" id="SSF51556">
    <property type="entry name" value="Metallo-dependent hydrolases"/>
    <property type="match status" value="1"/>
</dbReference>
<dbReference type="InterPro" id="IPR013108">
    <property type="entry name" value="Amidohydro_3"/>
</dbReference>
<dbReference type="GO" id="GO:0035888">
    <property type="term" value="F:isoguanine deaminase activity"/>
    <property type="evidence" value="ECO:0007669"/>
    <property type="project" value="TreeGrafter"/>
</dbReference>
<reference evidence="2 3" key="1">
    <citation type="submission" date="2020-04" db="EMBL/GenBank/DDBJ databases">
        <title>Ramlibacter sp. G-1-2-2 isolated from soil.</title>
        <authorList>
            <person name="Dahal R.H."/>
        </authorList>
    </citation>
    <scope>NUCLEOTIDE SEQUENCE [LARGE SCALE GENOMIC DNA]</scope>
    <source>
        <strain evidence="2 3">G-1-2-2</strain>
    </source>
</reference>
<keyword evidence="2" id="KW-0378">Hydrolase</keyword>
<accession>A0A848H4T8</accession>
<dbReference type="PANTHER" id="PTHR32027:SF0">
    <property type="entry name" value="CYTOSINE DEAMINASE"/>
    <property type="match status" value="1"/>
</dbReference>
<organism evidence="2 3">
    <name type="scientific">Ramlibacter agri</name>
    <dbReference type="NCBI Taxonomy" id="2728837"/>
    <lineage>
        <taxon>Bacteria</taxon>
        <taxon>Pseudomonadati</taxon>
        <taxon>Pseudomonadota</taxon>
        <taxon>Betaproteobacteria</taxon>
        <taxon>Burkholderiales</taxon>
        <taxon>Comamonadaceae</taxon>
        <taxon>Ramlibacter</taxon>
    </lineage>
</organism>
<proteinExistence type="predicted"/>
<sequence length="398" mass="42767">MTQQQIDAVAIPPPLRGFASGAPPARAFRLAWAAGRITQIEPVAGPPRGIAASAFVDLHVHIDKTYTVDEVGEAQGDLQTAIGKMQAARGRWTEAQVRARMTRALQDAWASGTRAMRTHLDWTGVEVPVALPVLREVREEWRGRIELQFVSLTALDLFDVDGAAQRRAGTLRQHGGILGAFVYRNEAAADKLRRVFELAARNDLLLDLHVDEGLHPDAQALSAVAHLTVEFGLQGRVTCGHACSLAIQPRAQAEETLARCAAAGIHLVALPTSNLYLQGDWSGTPVQRGITRVREARAAGVNVCVATDNVADAFYPYGSYDLLETWGLAVQMAHLPDAAAWLDAITTNPASAMGLAWDGRLRVGAPADLVVMPAASGYELVTPSGRQRQVYRDGAAVS</sequence>
<dbReference type="Pfam" id="PF07969">
    <property type="entry name" value="Amidohydro_3"/>
    <property type="match status" value="1"/>
</dbReference>
<dbReference type="AlphaFoldDB" id="A0A848H4T8"/>
<dbReference type="GO" id="GO:0006209">
    <property type="term" value="P:cytosine catabolic process"/>
    <property type="evidence" value="ECO:0007669"/>
    <property type="project" value="TreeGrafter"/>
</dbReference>
<feature type="domain" description="Amidohydrolase 3" evidence="1">
    <location>
        <begin position="188"/>
        <end position="373"/>
    </location>
</feature>
<dbReference type="RefSeq" id="WP_169418651.1">
    <property type="nucleotide sequence ID" value="NZ_JABBFX010000001.1"/>
</dbReference>
<comment type="caution">
    <text evidence="2">The sequence shown here is derived from an EMBL/GenBank/DDBJ whole genome shotgun (WGS) entry which is preliminary data.</text>
</comment>
<dbReference type="GO" id="GO:0004131">
    <property type="term" value="F:cytosine deaminase activity"/>
    <property type="evidence" value="ECO:0007669"/>
    <property type="project" value="TreeGrafter"/>
</dbReference>
<gene>
    <name evidence="2" type="ORF">HHL11_12255</name>
</gene>
<dbReference type="InterPro" id="IPR011059">
    <property type="entry name" value="Metal-dep_hydrolase_composite"/>
</dbReference>
<dbReference type="InterPro" id="IPR052349">
    <property type="entry name" value="Metallo-hydrolase_Enzymes"/>
</dbReference>
<dbReference type="Gene3D" id="2.30.40.10">
    <property type="entry name" value="Urease, subunit C, domain 1"/>
    <property type="match status" value="1"/>
</dbReference>